<reference evidence="1 2" key="1">
    <citation type="journal article" date="2023" name="Int. J. Syst. Evol. Microbiol.">
        <title>Physiological and genomic analyses of cobalamin (vitamin B12)-auxotrophy of Lysobacter auxotrophicus sp. nov., a methionine-auxotrophic chitinolytic bacterium isolated from chitin-treated soil.</title>
        <authorList>
            <person name="Saito A."/>
            <person name="Dohra H."/>
            <person name="Hamada M."/>
            <person name="Moriuchi R."/>
            <person name="Kotsuchibashi Y."/>
            <person name="Mori K."/>
        </authorList>
    </citation>
    <scope>NUCLEOTIDE SEQUENCE [LARGE SCALE GENOMIC DNA]</scope>
    <source>
        <strain evidence="1 2">5-21a</strain>
    </source>
</reference>
<gene>
    <name evidence="1" type="ORF">LA521A_18740</name>
</gene>
<name>A0ABN6UK38_9GAMM</name>
<evidence type="ECO:0000313" key="2">
    <source>
        <dbReference type="Proteomes" id="UP001317822"/>
    </source>
</evidence>
<dbReference type="RefSeq" id="WP_281778663.1">
    <property type="nucleotide sequence ID" value="NZ_AP027041.1"/>
</dbReference>
<evidence type="ECO:0000313" key="1">
    <source>
        <dbReference type="EMBL" id="BDU16673.1"/>
    </source>
</evidence>
<protein>
    <submittedName>
        <fullName evidence="1">Uncharacterized protein</fullName>
    </submittedName>
</protein>
<accession>A0ABN6UK38</accession>
<proteinExistence type="predicted"/>
<keyword evidence="2" id="KW-1185">Reference proteome</keyword>
<sequence length="107" mass="12208">MKAQDDPRARDAFAAFLRTREYGQLPDDEKYRLWEAFLWAWVPEQLVMRIVLDGPPAGPERSGRFVDIEDAAGYSIRSGRWHEDEKGRWVLEVAPSRAGPSIPLLPG</sequence>
<dbReference type="EMBL" id="AP027041">
    <property type="protein sequence ID" value="BDU16673.1"/>
    <property type="molecule type" value="Genomic_DNA"/>
</dbReference>
<organism evidence="1 2">
    <name type="scientific">Lysobacter auxotrophicus</name>
    <dbReference type="NCBI Taxonomy" id="2992573"/>
    <lineage>
        <taxon>Bacteria</taxon>
        <taxon>Pseudomonadati</taxon>
        <taxon>Pseudomonadota</taxon>
        <taxon>Gammaproteobacteria</taxon>
        <taxon>Lysobacterales</taxon>
        <taxon>Lysobacteraceae</taxon>
        <taxon>Lysobacter</taxon>
    </lineage>
</organism>
<dbReference type="Proteomes" id="UP001317822">
    <property type="component" value="Chromosome"/>
</dbReference>